<protein>
    <recommendedName>
        <fullName evidence="4">DDE Tnp4 domain-containing protein</fullName>
    </recommendedName>
</protein>
<evidence type="ECO:0000256" key="1">
    <source>
        <dbReference type="SAM" id="MobiDB-lite"/>
    </source>
</evidence>
<dbReference type="Proteomes" id="UP000054217">
    <property type="component" value="Unassembled WGS sequence"/>
</dbReference>
<evidence type="ECO:0008006" key="4">
    <source>
        <dbReference type="Google" id="ProtNLM"/>
    </source>
</evidence>
<feature type="region of interest" description="Disordered" evidence="1">
    <location>
        <begin position="146"/>
        <end position="166"/>
    </location>
</feature>
<evidence type="ECO:0000313" key="3">
    <source>
        <dbReference type="Proteomes" id="UP000054217"/>
    </source>
</evidence>
<sequence length="166" mass="18431">MRHTAGKVEVKCNTNHRLVNKQELFNPWHASACNIIKQIVGVLKCHFHILFLVPSFSLLMQHQTALCAIHNFICIHNLSEGELPEDLPTTFKDGHAGSGLEAQGVAEVDDSNLEAQALHDHLTQAMWDDYQALLRAREAVGDAMLPLDHSNTGMNSTEGEDSDSYM</sequence>
<evidence type="ECO:0000313" key="2">
    <source>
        <dbReference type="EMBL" id="KIO08719.1"/>
    </source>
</evidence>
<dbReference type="OrthoDB" id="1681765at2759"/>
<gene>
    <name evidence="2" type="ORF">M404DRAFT_132958</name>
</gene>
<organism evidence="2 3">
    <name type="scientific">Pisolithus tinctorius Marx 270</name>
    <dbReference type="NCBI Taxonomy" id="870435"/>
    <lineage>
        <taxon>Eukaryota</taxon>
        <taxon>Fungi</taxon>
        <taxon>Dikarya</taxon>
        <taxon>Basidiomycota</taxon>
        <taxon>Agaricomycotina</taxon>
        <taxon>Agaricomycetes</taxon>
        <taxon>Agaricomycetidae</taxon>
        <taxon>Boletales</taxon>
        <taxon>Sclerodermatineae</taxon>
        <taxon>Pisolithaceae</taxon>
        <taxon>Pisolithus</taxon>
    </lineage>
</organism>
<accession>A0A0C3PKF8</accession>
<dbReference type="HOGENOM" id="CLU_1603409_0_0_1"/>
<name>A0A0C3PKF8_PISTI</name>
<reference evidence="2 3" key="1">
    <citation type="submission" date="2014-04" db="EMBL/GenBank/DDBJ databases">
        <authorList>
            <consortium name="DOE Joint Genome Institute"/>
            <person name="Kuo A."/>
            <person name="Kohler A."/>
            <person name="Costa M.D."/>
            <person name="Nagy L.G."/>
            <person name="Floudas D."/>
            <person name="Copeland A."/>
            <person name="Barry K.W."/>
            <person name="Cichocki N."/>
            <person name="Veneault-Fourrey C."/>
            <person name="LaButti K."/>
            <person name="Lindquist E.A."/>
            <person name="Lipzen A."/>
            <person name="Lundell T."/>
            <person name="Morin E."/>
            <person name="Murat C."/>
            <person name="Sun H."/>
            <person name="Tunlid A."/>
            <person name="Henrissat B."/>
            <person name="Grigoriev I.V."/>
            <person name="Hibbett D.S."/>
            <person name="Martin F."/>
            <person name="Nordberg H.P."/>
            <person name="Cantor M.N."/>
            <person name="Hua S.X."/>
        </authorList>
    </citation>
    <scope>NUCLEOTIDE SEQUENCE [LARGE SCALE GENOMIC DNA]</scope>
    <source>
        <strain evidence="2 3">Marx 270</strain>
    </source>
</reference>
<reference evidence="3" key="2">
    <citation type="submission" date="2015-01" db="EMBL/GenBank/DDBJ databases">
        <title>Evolutionary Origins and Diversification of the Mycorrhizal Mutualists.</title>
        <authorList>
            <consortium name="DOE Joint Genome Institute"/>
            <consortium name="Mycorrhizal Genomics Consortium"/>
            <person name="Kohler A."/>
            <person name="Kuo A."/>
            <person name="Nagy L.G."/>
            <person name="Floudas D."/>
            <person name="Copeland A."/>
            <person name="Barry K.W."/>
            <person name="Cichocki N."/>
            <person name="Veneault-Fourrey C."/>
            <person name="LaButti K."/>
            <person name="Lindquist E.A."/>
            <person name="Lipzen A."/>
            <person name="Lundell T."/>
            <person name="Morin E."/>
            <person name="Murat C."/>
            <person name="Riley R."/>
            <person name="Ohm R."/>
            <person name="Sun H."/>
            <person name="Tunlid A."/>
            <person name="Henrissat B."/>
            <person name="Grigoriev I.V."/>
            <person name="Hibbett D.S."/>
            <person name="Martin F."/>
        </authorList>
    </citation>
    <scope>NUCLEOTIDE SEQUENCE [LARGE SCALE GENOMIC DNA]</scope>
    <source>
        <strain evidence="3">Marx 270</strain>
    </source>
</reference>
<dbReference type="EMBL" id="KN831956">
    <property type="protein sequence ID" value="KIO08719.1"/>
    <property type="molecule type" value="Genomic_DNA"/>
</dbReference>
<dbReference type="InParanoid" id="A0A0C3PKF8"/>
<proteinExistence type="predicted"/>
<keyword evidence="3" id="KW-1185">Reference proteome</keyword>
<dbReference type="AlphaFoldDB" id="A0A0C3PKF8"/>